<evidence type="ECO:0000256" key="14">
    <source>
        <dbReference type="ARBA" id="ARBA00049551"/>
    </source>
</evidence>
<dbReference type="Pfam" id="PF00499">
    <property type="entry name" value="Oxidored_q3"/>
    <property type="match status" value="1"/>
</dbReference>
<evidence type="ECO:0000256" key="9">
    <source>
        <dbReference type="ARBA" id="ARBA00022982"/>
    </source>
</evidence>
<evidence type="ECO:0000256" key="2">
    <source>
        <dbReference type="ARBA" id="ARBA00005698"/>
    </source>
</evidence>
<keyword evidence="5 15" id="KW-0813">Transport</keyword>
<evidence type="ECO:0000256" key="7">
    <source>
        <dbReference type="ARBA" id="ARBA00022692"/>
    </source>
</evidence>
<feature type="transmembrane region" description="Helical" evidence="15">
    <location>
        <begin position="79"/>
        <end position="97"/>
    </location>
</feature>
<evidence type="ECO:0000256" key="15">
    <source>
        <dbReference type="RuleBase" id="RU004430"/>
    </source>
</evidence>
<accession>A0A2P1H9B3</accession>
<protein>
    <recommendedName>
        <fullName evidence="4 15">NADH-ubiquinone oxidoreductase chain 6</fullName>
        <ecNumber evidence="3 15">7.1.1.2</ecNumber>
    </recommendedName>
</protein>
<comment type="function">
    <text evidence="15">Core subunit of the mitochondrial membrane respiratory chain NADH dehydrogenase (Complex I) which catalyzes electron transfer from NADH through the respiratory chain, using ubiquinone as an electron acceptor. Essential for the catalytic activity and assembly of complex I.</text>
</comment>
<name>A0A2P1H9B3_9NEOP</name>
<keyword evidence="15" id="KW-0830">Ubiquinone</keyword>
<dbReference type="EC" id="7.1.1.2" evidence="3 15"/>
<feature type="transmembrane region" description="Helical" evidence="15">
    <location>
        <begin position="42"/>
        <end position="67"/>
    </location>
</feature>
<dbReference type="EMBL" id="MG882215">
    <property type="protein sequence ID" value="AVN68125.1"/>
    <property type="molecule type" value="Genomic_DNA"/>
</dbReference>
<evidence type="ECO:0000256" key="10">
    <source>
        <dbReference type="ARBA" id="ARBA00022989"/>
    </source>
</evidence>
<sequence>MMILTTSMSTMFSMLKHPLAMGASLLVQTTLITMMSGMLMKTFWFAYILFIIFVGGMLVLFIYVTTLASNEMFKFSTKMLVILTITMTMNWVMWNYWDKEMVYSWAENKINNPDIYSNETNKMLMKLYNKPTMIITITMAIYMLLTLIVVVKITSINSGPLRSTS</sequence>
<dbReference type="GO" id="GO:0031966">
    <property type="term" value="C:mitochondrial membrane"/>
    <property type="evidence" value="ECO:0007669"/>
    <property type="project" value="UniProtKB-SubCell"/>
</dbReference>
<keyword evidence="10 15" id="KW-1133">Transmembrane helix</keyword>
<comment type="similarity">
    <text evidence="2 15">Belongs to the complex I subunit 6 family.</text>
</comment>
<evidence type="ECO:0000256" key="4">
    <source>
        <dbReference type="ARBA" id="ARBA00021095"/>
    </source>
</evidence>
<keyword evidence="8 15" id="KW-1278">Translocase</keyword>
<evidence type="ECO:0000256" key="13">
    <source>
        <dbReference type="ARBA" id="ARBA00023136"/>
    </source>
</evidence>
<evidence type="ECO:0000256" key="1">
    <source>
        <dbReference type="ARBA" id="ARBA00004225"/>
    </source>
</evidence>
<comment type="subcellular location">
    <subcellularLocation>
        <location evidence="1 15">Mitochondrion membrane</location>
        <topology evidence="1 15">Multi-pass membrane protein</topology>
    </subcellularLocation>
</comment>
<evidence type="ECO:0000256" key="11">
    <source>
        <dbReference type="ARBA" id="ARBA00023027"/>
    </source>
</evidence>
<evidence type="ECO:0000256" key="6">
    <source>
        <dbReference type="ARBA" id="ARBA00022660"/>
    </source>
</evidence>
<proteinExistence type="inferred from homology"/>
<evidence type="ECO:0000256" key="8">
    <source>
        <dbReference type="ARBA" id="ARBA00022967"/>
    </source>
</evidence>
<comment type="catalytic activity">
    <reaction evidence="14 15">
        <text>a ubiquinone + NADH + 5 H(+)(in) = a ubiquinol + NAD(+) + 4 H(+)(out)</text>
        <dbReference type="Rhea" id="RHEA:29091"/>
        <dbReference type="Rhea" id="RHEA-COMP:9565"/>
        <dbReference type="Rhea" id="RHEA-COMP:9566"/>
        <dbReference type="ChEBI" id="CHEBI:15378"/>
        <dbReference type="ChEBI" id="CHEBI:16389"/>
        <dbReference type="ChEBI" id="CHEBI:17976"/>
        <dbReference type="ChEBI" id="CHEBI:57540"/>
        <dbReference type="ChEBI" id="CHEBI:57945"/>
        <dbReference type="EC" id="7.1.1.2"/>
    </reaction>
</comment>
<reference evidence="16" key="1">
    <citation type="journal article" date="2018" name="Mol. Biol. Evol.">
        <title>Transoceanic dispersal and plate tectonics shaped global cockroach distributions: evidence from mitochondrial phylogenomics.</title>
        <authorList>
            <person name="Bourguignon T."/>
            <person name="Qian T."/>
            <person name="Ho S.Y.W."/>
            <person name="Juna F."/>
            <person name="Wang Z."/>
            <person name="Arab D.A."/>
            <person name="Cameron S.L."/>
            <person name="Walker J."/>
            <person name="Rentz D."/>
            <person name="Evans T.A."/>
            <person name="Lo N."/>
        </authorList>
    </citation>
    <scope>NUCLEOTIDE SEQUENCE</scope>
</reference>
<keyword evidence="11 15" id="KW-0520">NAD</keyword>
<keyword evidence="7 15" id="KW-0812">Transmembrane</keyword>
<feature type="transmembrane region" description="Helical" evidence="15">
    <location>
        <begin position="133"/>
        <end position="153"/>
    </location>
</feature>
<keyword evidence="9 15" id="KW-0249">Electron transport</keyword>
<dbReference type="AlphaFoldDB" id="A0A2P1H9B3"/>
<keyword evidence="13 15" id="KW-0472">Membrane</keyword>
<evidence type="ECO:0000256" key="5">
    <source>
        <dbReference type="ARBA" id="ARBA00022448"/>
    </source>
</evidence>
<organism evidence="16">
    <name type="scientific">Anaplecta calosoma</name>
    <dbReference type="NCBI Taxonomy" id="1554546"/>
    <lineage>
        <taxon>Eukaryota</taxon>
        <taxon>Metazoa</taxon>
        <taxon>Ecdysozoa</taxon>
        <taxon>Arthropoda</taxon>
        <taxon>Hexapoda</taxon>
        <taxon>Insecta</taxon>
        <taxon>Pterygota</taxon>
        <taxon>Neoptera</taxon>
        <taxon>Polyneoptera</taxon>
        <taxon>Dictyoptera</taxon>
        <taxon>Blattodea</taxon>
        <taxon>Blattoidea</taxon>
        <taxon>Anaplectidae</taxon>
        <taxon>Anaplecta</taxon>
    </lineage>
</organism>
<geneLocation type="mitochondrion" evidence="16"/>
<keyword evidence="12 15" id="KW-0496">Mitochondrion</keyword>
<keyword evidence="6 15" id="KW-0679">Respiratory chain</keyword>
<dbReference type="GO" id="GO:0008137">
    <property type="term" value="F:NADH dehydrogenase (ubiquinone) activity"/>
    <property type="evidence" value="ECO:0007669"/>
    <property type="project" value="UniProtKB-UniRule"/>
</dbReference>
<dbReference type="PANTHER" id="PTHR11435">
    <property type="entry name" value="NADH UBIQUINONE OXIDOREDUCTASE SUBUNIT ND6"/>
    <property type="match status" value="1"/>
</dbReference>
<evidence type="ECO:0000256" key="3">
    <source>
        <dbReference type="ARBA" id="ARBA00012944"/>
    </source>
</evidence>
<dbReference type="InterPro" id="IPR001457">
    <property type="entry name" value="NADH_UbQ/plastoQ_OxRdtase_su6"/>
</dbReference>
<evidence type="ECO:0000313" key="16">
    <source>
        <dbReference type="EMBL" id="AVN68125.1"/>
    </source>
</evidence>
<dbReference type="PANTHER" id="PTHR11435:SF1">
    <property type="entry name" value="NADH-UBIQUINONE OXIDOREDUCTASE CHAIN 6"/>
    <property type="match status" value="1"/>
</dbReference>
<evidence type="ECO:0000256" key="12">
    <source>
        <dbReference type="ARBA" id="ARBA00023128"/>
    </source>
</evidence>
<gene>
    <name evidence="16" type="primary">nad6</name>
</gene>
<dbReference type="InterPro" id="IPR050269">
    <property type="entry name" value="ComplexI_Subunit6"/>
</dbReference>